<gene>
    <name evidence="2" type="ORF">COCSADRAFT_262218</name>
</gene>
<dbReference type="RefSeq" id="XP_007705421.1">
    <property type="nucleotide sequence ID" value="XM_007707231.1"/>
</dbReference>
<proteinExistence type="predicted"/>
<feature type="transmembrane region" description="Helical" evidence="1">
    <location>
        <begin position="9"/>
        <end position="31"/>
    </location>
</feature>
<reference evidence="3" key="2">
    <citation type="journal article" date="2013" name="PLoS Genet.">
        <title>Comparative genome structure, secondary metabolite, and effector coding capacity across Cochliobolus pathogens.</title>
        <authorList>
            <person name="Condon B.J."/>
            <person name="Leng Y."/>
            <person name="Wu D."/>
            <person name="Bushley K.E."/>
            <person name="Ohm R.A."/>
            <person name="Otillar R."/>
            <person name="Martin J."/>
            <person name="Schackwitz W."/>
            <person name="Grimwood J."/>
            <person name="MohdZainudin N."/>
            <person name="Xue C."/>
            <person name="Wang R."/>
            <person name="Manning V.A."/>
            <person name="Dhillon B."/>
            <person name="Tu Z.J."/>
            <person name="Steffenson B.J."/>
            <person name="Salamov A."/>
            <person name="Sun H."/>
            <person name="Lowry S."/>
            <person name="LaButti K."/>
            <person name="Han J."/>
            <person name="Copeland A."/>
            <person name="Lindquist E."/>
            <person name="Barry K."/>
            <person name="Schmutz J."/>
            <person name="Baker S.E."/>
            <person name="Ciuffetti L.M."/>
            <person name="Grigoriev I.V."/>
            <person name="Zhong S."/>
            <person name="Turgeon B.G."/>
        </authorList>
    </citation>
    <scope>NUCLEOTIDE SEQUENCE [LARGE SCALE GENOMIC DNA]</scope>
    <source>
        <strain evidence="3">ND90Pr / ATCC 201652</strain>
    </source>
</reference>
<accession>M2RV30</accession>
<evidence type="ECO:0000313" key="2">
    <source>
        <dbReference type="EMBL" id="EMD58968.1"/>
    </source>
</evidence>
<keyword evidence="3" id="KW-1185">Reference proteome</keyword>
<reference evidence="2 3" key="1">
    <citation type="journal article" date="2012" name="PLoS Pathog.">
        <title>Diverse lifestyles and strategies of plant pathogenesis encoded in the genomes of eighteen Dothideomycetes fungi.</title>
        <authorList>
            <person name="Ohm R.A."/>
            <person name="Feau N."/>
            <person name="Henrissat B."/>
            <person name="Schoch C.L."/>
            <person name="Horwitz B.A."/>
            <person name="Barry K.W."/>
            <person name="Condon B.J."/>
            <person name="Copeland A.C."/>
            <person name="Dhillon B."/>
            <person name="Glaser F."/>
            <person name="Hesse C.N."/>
            <person name="Kosti I."/>
            <person name="LaButti K."/>
            <person name="Lindquist E.A."/>
            <person name="Lucas S."/>
            <person name="Salamov A.A."/>
            <person name="Bradshaw R.E."/>
            <person name="Ciuffetti L."/>
            <person name="Hamelin R.C."/>
            <person name="Kema G.H.J."/>
            <person name="Lawrence C."/>
            <person name="Scott J.A."/>
            <person name="Spatafora J.W."/>
            <person name="Turgeon B.G."/>
            <person name="de Wit P.J.G.M."/>
            <person name="Zhong S."/>
            <person name="Goodwin S.B."/>
            <person name="Grigoriev I.V."/>
        </authorList>
    </citation>
    <scope>NUCLEOTIDE SEQUENCE [LARGE SCALE GENOMIC DNA]</scope>
    <source>
        <strain evidence="3">ND90Pr / ATCC 201652</strain>
    </source>
</reference>
<dbReference type="GeneID" id="19135449"/>
<sequence>MVRFNLITLLYMQLVNGCLVHLLLAIIPYIASSSQCAVCQLSRHDDQIRTKQGCTCVCLPVHMHFHYNSAAQHISLTRVWGKLEPYLQDVRRQRRAFSTMQATAFAKARVSHHRTTMLTCDRLSAHMQSPQLGPRCSASDSVQVRMAHPVSVVVLRNTRYVAHVYLRSLGRWIGIAMQSNWILADIQPHPPRHDV</sequence>
<keyword evidence="1" id="KW-0812">Transmembrane</keyword>
<keyword evidence="1" id="KW-0472">Membrane</keyword>
<dbReference type="Proteomes" id="UP000016934">
    <property type="component" value="Unassembled WGS sequence"/>
</dbReference>
<dbReference type="KEGG" id="bsc:COCSADRAFT_262218"/>
<dbReference type="OrthoDB" id="3670187at2759"/>
<organism evidence="2 3">
    <name type="scientific">Cochliobolus sativus (strain ND90Pr / ATCC 201652)</name>
    <name type="common">Common root rot and spot blotch fungus</name>
    <name type="synonym">Bipolaris sorokiniana</name>
    <dbReference type="NCBI Taxonomy" id="665912"/>
    <lineage>
        <taxon>Eukaryota</taxon>
        <taxon>Fungi</taxon>
        <taxon>Dikarya</taxon>
        <taxon>Ascomycota</taxon>
        <taxon>Pezizomycotina</taxon>
        <taxon>Dothideomycetes</taxon>
        <taxon>Pleosporomycetidae</taxon>
        <taxon>Pleosporales</taxon>
        <taxon>Pleosporineae</taxon>
        <taxon>Pleosporaceae</taxon>
        <taxon>Bipolaris</taxon>
    </lineage>
</organism>
<evidence type="ECO:0000313" key="3">
    <source>
        <dbReference type="Proteomes" id="UP000016934"/>
    </source>
</evidence>
<dbReference type="HOGENOM" id="CLU_1399321_0_0_1"/>
<protein>
    <submittedName>
        <fullName evidence="2">Uncharacterized protein</fullName>
    </submittedName>
</protein>
<keyword evidence="1" id="KW-1133">Transmembrane helix</keyword>
<name>M2RV30_COCSN</name>
<evidence type="ECO:0000256" key="1">
    <source>
        <dbReference type="SAM" id="Phobius"/>
    </source>
</evidence>
<dbReference type="AlphaFoldDB" id="M2RV30"/>
<dbReference type="EMBL" id="KB445654">
    <property type="protein sequence ID" value="EMD58968.1"/>
    <property type="molecule type" value="Genomic_DNA"/>
</dbReference>